<evidence type="ECO:0000256" key="5">
    <source>
        <dbReference type="ARBA" id="ARBA00023125"/>
    </source>
</evidence>
<name>D5Q155_CLODI</name>
<dbReference type="AlphaFoldDB" id="D5Q155"/>
<dbReference type="InterPro" id="IPR043135">
    <property type="entry name" value="Fur_C"/>
</dbReference>
<accession>D5Q155</accession>
<evidence type="ECO:0000256" key="2">
    <source>
        <dbReference type="ARBA" id="ARBA00022491"/>
    </source>
</evidence>
<keyword evidence="4" id="KW-0805">Transcription regulation</keyword>
<comment type="caution">
    <text evidence="8">The sequence shown here is derived from an EMBL/GenBank/DDBJ whole genome shotgun (WGS) entry which is preliminary data.</text>
</comment>
<organism evidence="8 9">
    <name type="scientific">Clostridioides difficile NAP08</name>
    <dbReference type="NCBI Taxonomy" id="525259"/>
    <lineage>
        <taxon>Bacteria</taxon>
        <taxon>Bacillati</taxon>
        <taxon>Bacillota</taxon>
        <taxon>Clostridia</taxon>
        <taxon>Peptostreptococcales</taxon>
        <taxon>Peptostreptococcaceae</taxon>
        <taxon>Clostridioides</taxon>
    </lineage>
</organism>
<dbReference type="HOGENOM" id="CLU_096072_4_2_9"/>
<comment type="cofactor">
    <cofactor evidence="7">
        <name>Zn(2+)</name>
        <dbReference type="ChEBI" id="CHEBI:29105"/>
    </cofactor>
    <text evidence="7">Binds 1 zinc ion per subunit.</text>
</comment>
<evidence type="ECO:0000313" key="8">
    <source>
        <dbReference type="EMBL" id="EFH08371.1"/>
    </source>
</evidence>
<dbReference type="GO" id="GO:0003700">
    <property type="term" value="F:DNA-binding transcription factor activity"/>
    <property type="evidence" value="ECO:0007669"/>
    <property type="project" value="InterPro"/>
</dbReference>
<feature type="binding site" evidence="7">
    <location>
        <position position="82"/>
    </location>
    <ligand>
        <name>Zn(2+)</name>
        <dbReference type="ChEBI" id="CHEBI:29105"/>
    </ligand>
</feature>
<evidence type="ECO:0000256" key="7">
    <source>
        <dbReference type="PIRSR" id="PIRSR602481-1"/>
    </source>
</evidence>
<reference evidence="8 9" key="1">
    <citation type="submission" date="2010-05" db="EMBL/GenBank/DDBJ databases">
        <authorList>
            <person name="Qin X."/>
            <person name="Bachman B."/>
            <person name="Battles P."/>
            <person name="Bell A."/>
            <person name="Bess C."/>
            <person name="Bickham C."/>
            <person name="Chaboub L."/>
            <person name="Chen D."/>
            <person name="Coyle M."/>
            <person name="Deiros D.R."/>
            <person name="Dinh H."/>
            <person name="Forbes L."/>
            <person name="Fowler G."/>
            <person name="Francisco L."/>
            <person name="Fu Q."/>
            <person name="Gubbala S."/>
            <person name="Hale W."/>
            <person name="Han Y."/>
            <person name="Hemphill L."/>
            <person name="Highlander S.K."/>
            <person name="Hirani K."/>
            <person name="Hogues M."/>
            <person name="Jackson L."/>
            <person name="Jakkamsetti A."/>
            <person name="Javaid M."/>
            <person name="Jiang H."/>
            <person name="Korchina V."/>
            <person name="Kovar C."/>
            <person name="Lara F."/>
            <person name="Lee S."/>
            <person name="Mata R."/>
            <person name="Mathew T."/>
            <person name="Moen C."/>
            <person name="Morales K."/>
            <person name="Munidasa M."/>
            <person name="Nazareth L."/>
            <person name="Ngo R."/>
            <person name="Nguyen L."/>
            <person name="Okwuonu G."/>
            <person name="Ongeri F."/>
            <person name="Patil S."/>
            <person name="Petrosino J."/>
            <person name="Pham C."/>
            <person name="Pham P."/>
            <person name="Pu L.-L."/>
            <person name="Puazo M."/>
            <person name="Raj R."/>
            <person name="Reid J."/>
            <person name="Rouhana J."/>
            <person name="Saada N."/>
            <person name="Shang Y."/>
            <person name="Simmons D."/>
            <person name="Thornton R."/>
            <person name="Warren J."/>
            <person name="Weissenberger G."/>
            <person name="Zhang J."/>
            <person name="Zhang L."/>
            <person name="Zhou C."/>
            <person name="Zhu D."/>
            <person name="Muzny D."/>
            <person name="Worley K."/>
            <person name="Gibbs R."/>
        </authorList>
    </citation>
    <scope>NUCLEOTIDE SEQUENCE [LARGE SCALE GENOMIC DNA]</scope>
    <source>
        <strain evidence="8 9">NAP08</strain>
    </source>
</reference>
<dbReference type="CDD" id="cd07153">
    <property type="entry name" value="Fur_like"/>
    <property type="match status" value="1"/>
</dbReference>
<keyword evidence="3 7" id="KW-0862">Zinc</keyword>
<keyword evidence="2" id="KW-0678">Repressor</keyword>
<dbReference type="Gene3D" id="1.10.10.10">
    <property type="entry name" value="Winged helix-like DNA-binding domain superfamily/Winged helix DNA-binding domain"/>
    <property type="match status" value="1"/>
</dbReference>
<evidence type="ECO:0000256" key="1">
    <source>
        <dbReference type="ARBA" id="ARBA00007957"/>
    </source>
</evidence>
<feature type="binding site" evidence="7">
    <location>
        <position position="122"/>
    </location>
    <ligand>
        <name>Zn(2+)</name>
        <dbReference type="ChEBI" id="CHEBI:29105"/>
    </ligand>
</feature>
<dbReference type="Proteomes" id="UP000003227">
    <property type="component" value="Unassembled WGS sequence"/>
</dbReference>
<evidence type="ECO:0000256" key="6">
    <source>
        <dbReference type="ARBA" id="ARBA00023163"/>
    </source>
</evidence>
<dbReference type="GO" id="GO:1900376">
    <property type="term" value="P:regulation of secondary metabolite biosynthetic process"/>
    <property type="evidence" value="ECO:0007669"/>
    <property type="project" value="TreeGrafter"/>
</dbReference>
<proteinExistence type="inferred from homology"/>
<dbReference type="InterPro" id="IPR036390">
    <property type="entry name" value="WH_DNA-bd_sf"/>
</dbReference>
<gene>
    <name evidence="8" type="ORF">HMPREF0220_0637</name>
</gene>
<dbReference type="InterPro" id="IPR002481">
    <property type="entry name" value="FUR"/>
</dbReference>
<sequence>MLTMKFSKQRELILNEILNNPVHPTADYLYENLKKDNPNLSLGTVYRNLSQLTEHGFIKKVSIPGYPDRFDGRIDNHYHIICEVCGEVYDLESEVLNNLKELISEETDIKITSYNISFKGICNNCKRCSQVG</sequence>
<evidence type="ECO:0000256" key="3">
    <source>
        <dbReference type="ARBA" id="ARBA00022833"/>
    </source>
</evidence>
<evidence type="ECO:0000313" key="9">
    <source>
        <dbReference type="Proteomes" id="UP000003227"/>
    </source>
</evidence>
<dbReference type="PANTHER" id="PTHR33202">
    <property type="entry name" value="ZINC UPTAKE REGULATION PROTEIN"/>
    <property type="match status" value="1"/>
</dbReference>
<evidence type="ECO:0000256" key="4">
    <source>
        <dbReference type="ARBA" id="ARBA00023015"/>
    </source>
</evidence>
<comment type="similarity">
    <text evidence="1">Belongs to the Fur family.</text>
</comment>
<protein>
    <submittedName>
        <fullName evidence="8">Transcriptional regulator, Fur family</fullName>
    </submittedName>
</protein>
<dbReference type="Gene3D" id="3.30.1490.190">
    <property type="match status" value="1"/>
</dbReference>
<keyword evidence="7" id="KW-0479">Metal-binding</keyword>
<dbReference type="EMBL" id="ADNX01000016">
    <property type="protein sequence ID" value="EFH08371.1"/>
    <property type="molecule type" value="Genomic_DNA"/>
</dbReference>
<feature type="binding site" evidence="7">
    <location>
        <position position="125"/>
    </location>
    <ligand>
        <name>Zn(2+)</name>
        <dbReference type="ChEBI" id="CHEBI:29105"/>
    </ligand>
</feature>
<dbReference type="SUPFAM" id="SSF46785">
    <property type="entry name" value="Winged helix' DNA-binding domain"/>
    <property type="match status" value="1"/>
</dbReference>
<keyword evidence="5" id="KW-0238">DNA-binding</keyword>
<dbReference type="GO" id="GO:0045892">
    <property type="term" value="P:negative regulation of DNA-templated transcription"/>
    <property type="evidence" value="ECO:0007669"/>
    <property type="project" value="TreeGrafter"/>
</dbReference>
<dbReference type="InterPro" id="IPR036388">
    <property type="entry name" value="WH-like_DNA-bd_sf"/>
</dbReference>
<keyword evidence="6" id="KW-0804">Transcription</keyword>
<dbReference type="PANTHER" id="PTHR33202:SF7">
    <property type="entry name" value="FERRIC UPTAKE REGULATION PROTEIN"/>
    <property type="match status" value="1"/>
</dbReference>
<dbReference type="GO" id="GO:0000976">
    <property type="term" value="F:transcription cis-regulatory region binding"/>
    <property type="evidence" value="ECO:0007669"/>
    <property type="project" value="TreeGrafter"/>
</dbReference>
<dbReference type="GO" id="GO:0008270">
    <property type="term" value="F:zinc ion binding"/>
    <property type="evidence" value="ECO:0007669"/>
    <property type="project" value="TreeGrafter"/>
</dbReference>
<dbReference type="Pfam" id="PF01475">
    <property type="entry name" value="FUR"/>
    <property type="match status" value="1"/>
</dbReference>
<feature type="binding site" evidence="7">
    <location>
        <position position="85"/>
    </location>
    <ligand>
        <name>Zn(2+)</name>
        <dbReference type="ChEBI" id="CHEBI:29105"/>
    </ligand>
</feature>